<evidence type="ECO:0000313" key="2">
    <source>
        <dbReference type="Proteomes" id="UP000310529"/>
    </source>
</evidence>
<accession>A0A4P8C8N6</accession>
<dbReference type="Proteomes" id="UP000310529">
    <property type="component" value="Chromosome"/>
</dbReference>
<protein>
    <submittedName>
        <fullName evidence="1">Uncharacterized protein</fullName>
    </submittedName>
</protein>
<dbReference type="EMBL" id="CP031919">
    <property type="protein sequence ID" value="QCH96843.1"/>
    <property type="molecule type" value="Genomic_DNA"/>
</dbReference>
<gene>
    <name evidence="1" type="ORF">CCU01_018915</name>
</gene>
<sequence length="93" mass="10919">MKFLTESSAPFYGAFFGAPTLLPHFRDANKKAHSFYTADFCFFFVICVQGCDFRPNLWQPDSGDCCPRCGFLRFTLQERRNFRPHEAYPEFTR</sequence>
<proteinExistence type="predicted"/>
<dbReference type="AlphaFoldDB" id="A0A4P8C8N6"/>
<reference evidence="1 2" key="1">
    <citation type="submission" date="2018-08" db="EMBL/GenBank/DDBJ databases">
        <title>Food and Water Consortium WGS.</title>
        <authorList>
            <person name="Tyson S."/>
            <person name="Peterson C.-L."/>
            <person name="Olson A."/>
            <person name="Tyler S."/>
            <person name="Cabral J."/>
            <person name="Lynch T."/>
            <person name="Knox N."/>
            <person name="Van Domselaar G."/>
            <person name="Graham M."/>
        </authorList>
    </citation>
    <scope>NUCLEOTIDE SEQUENCE [LARGE SCALE GENOMIC DNA]</scope>
    <source>
        <strain evidence="1 2">FWSEC0002</strain>
    </source>
</reference>
<organism evidence="1 2">
    <name type="scientific">Escherichia coli O145:NM</name>
    <dbReference type="NCBI Taxonomy" id="991919"/>
    <lineage>
        <taxon>Bacteria</taxon>
        <taxon>Pseudomonadati</taxon>
        <taxon>Pseudomonadota</taxon>
        <taxon>Gammaproteobacteria</taxon>
        <taxon>Enterobacterales</taxon>
        <taxon>Enterobacteriaceae</taxon>
        <taxon>Escherichia</taxon>
    </lineage>
</organism>
<evidence type="ECO:0000313" key="1">
    <source>
        <dbReference type="EMBL" id="QCH96843.1"/>
    </source>
</evidence>
<name>A0A4P8C8N6_ECOLX</name>